<dbReference type="Proteomes" id="UP000010483">
    <property type="component" value="Chromosome"/>
</dbReference>
<evidence type="ECO:0000256" key="6">
    <source>
        <dbReference type="ARBA" id="ARBA00022741"/>
    </source>
</evidence>
<dbReference type="InterPro" id="IPR030934">
    <property type="entry name" value="Intein_C"/>
</dbReference>
<evidence type="ECO:0000256" key="3">
    <source>
        <dbReference type="ARBA" id="ARBA00022695"/>
    </source>
</evidence>
<dbReference type="SUPFAM" id="SSF52540">
    <property type="entry name" value="P-loop containing nucleoside triphosphate hydrolases"/>
    <property type="match status" value="2"/>
</dbReference>
<dbReference type="GO" id="GO:0046872">
    <property type="term" value="F:metal ion binding"/>
    <property type="evidence" value="ECO:0007669"/>
    <property type="project" value="UniProtKB-KW"/>
</dbReference>
<dbReference type="eggNOG" id="COG2812">
    <property type="taxonomic scope" value="Bacteria"/>
</dbReference>
<dbReference type="NCBIfam" id="TIGR02397">
    <property type="entry name" value="dnaX_nterm"/>
    <property type="match status" value="2"/>
</dbReference>
<dbReference type="AlphaFoldDB" id="K9YMV7"/>
<dbReference type="InterPro" id="IPR003587">
    <property type="entry name" value="Hint_dom_N"/>
</dbReference>
<keyword evidence="3 11" id="KW-0548">Nucleotidyltransferase</keyword>
<dbReference type="BioCyc" id="CSTA292563:G1353-2322-MONOMER"/>
<comment type="similarity">
    <text evidence="1 11">Belongs to the DnaX/STICHEL family.</text>
</comment>
<evidence type="ECO:0000256" key="4">
    <source>
        <dbReference type="ARBA" id="ARBA00022705"/>
    </source>
</evidence>
<evidence type="ECO:0000256" key="5">
    <source>
        <dbReference type="ARBA" id="ARBA00022723"/>
    </source>
</evidence>
<evidence type="ECO:0000259" key="15">
    <source>
        <dbReference type="SMART" id="SM00382"/>
    </source>
</evidence>
<dbReference type="SMART" id="SM00305">
    <property type="entry name" value="HintC"/>
    <property type="match status" value="1"/>
</dbReference>
<dbReference type="InterPro" id="IPR027417">
    <property type="entry name" value="P-loop_NTPase"/>
</dbReference>
<dbReference type="PATRIC" id="fig|292563.3.peg.2424"/>
<dbReference type="CDD" id="cd18137">
    <property type="entry name" value="HLD_clamp_pol_III_gamma_tau"/>
    <property type="match status" value="1"/>
</dbReference>
<comment type="subunit">
    <text evidence="11">DNA polymerase III contains a core (composed of alpha, epsilon and theta chains) that associates with a tau subunit. This core dimerizes to form the POLIII' complex. PolIII' associates with the gamma complex (composed of gamma, delta, delta', psi and chi chains) and with the beta chain to form the complete DNA polymerase III complex.</text>
</comment>
<dbReference type="Gene3D" id="3.40.50.300">
    <property type="entry name" value="P-loop containing nucleotide triphosphate hydrolases"/>
    <property type="match status" value="2"/>
</dbReference>
<protein>
    <recommendedName>
        <fullName evidence="11">DNA polymerase III subunit gamma/tau</fullName>
        <ecNumber evidence="11">2.7.7.7</ecNumber>
    </recommendedName>
</protein>
<dbReference type="InterPro" id="IPR003586">
    <property type="entry name" value="Hint_dom_C"/>
</dbReference>
<proteinExistence type="inferred from homology"/>
<feature type="domain" description="Hint" evidence="13">
    <location>
        <begin position="231"/>
        <end position="273"/>
    </location>
</feature>
<dbReference type="GO" id="GO:0005524">
    <property type="term" value="F:ATP binding"/>
    <property type="evidence" value="ECO:0007669"/>
    <property type="project" value="UniProtKB-KW"/>
</dbReference>
<dbReference type="EC" id="2.7.7.7" evidence="11"/>
<name>K9YMV7_CYASC</name>
<evidence type="ECO:0000259" key="14">
    <source>
        <dbReference type="SMART" id="SM00306"/>
    </source>
</evidence>
<evidence type="ECO:0000256" key="12">
    <source>
        <dbReference type="SAM" id="MobiDB-lite"/>
    </source>
</evidence>
<dbReference type="GO" id="GO:0003887">
    <property type="term" value="F:DNA-directed DNA polymerase activity"/>
    <property type="evidence" value="ECO:0007669"/>
    <property type="project" value="UniProtKB-KW"/>
</dbReference>
<dbReference type="GO" id="GO:0006261">
    <property type="term" value="P:DNA-templated DNA replication"/>
    <property type="evidence" value="ECO:0007669"/>
    <property type="project" value="TreeGrafter"/>
</dbReference>
<sequence>MTYEPLHHKYRPQTFAQLAGQDAIAQTLSNALTSGKIAPAYLFCGPRGTGKTSSARILAKSLNCMATDKPTPTPCGKCEACVSITNGSALDVIEIDAASNTGVDNIREIIERVQFAPVQCRYKVYVIDECLTGDSLIITDEGLMRLDNPSIKGKKVLSYNEKSGNWEYKKVLRWLDQGIKETLKITTHNREIRCTGNHLIRTTEGWIKANEIREGMKILSPVSVDVGALSTSLEVVEKVNVIDQENVYDIEVEDNHNFVANGLLVHNCHMLSTAAFNALLKTLEEPPSRVIFVLATTDPQRVLPTIISRCQRFDYRRIPLDAMVKHLGYIATEEGIDIDSGALSLVAQLSNGGMRDAESLLDQLSLLSGTITTQKVWDLVGSVSEQDLLELLRAIATDNPETVIVQCRKLLDRGREPLILLQNLANFYLSLLMAKTAPGRSDLVTVTQETWQQLCETAQHWDISTILQGQKKLKDSEIQIKNTTQPRLWLEITLLNLLPSANGVVTTHTVVNKTPMASPPVAQKTFTPSPKQEESQPATPATVNHQASPPPEKETTTTPTPEFNSLEELKEKVVSTISAVMTKGFLAQQCHILDYQNTTITIGVITEFFLKLSKQHQPVMEKAFSQVLGKPINLVFQVEEKESKKKAPDKSPSPAIEEKATQNPPPITPPSEEKKEEITPPTPSPQPMVANNNIEVIQASPAQLKQVAEKFAKSVNGEILDDIESPPFIIPPPEIKVINRPELDVEDEDDLPF</sequence>
<dbReference type="NCBIfam" id="TIGR01445">
    <property type="entry name" value="intein_Nterm"/>
    <property type="match status" value="1"/>
</dbReference>
<reference evidence="17" key="1">
    <citation type="journal article" date="2013" name="Proc. Natl. Acad. Sci. U.S.A.">
        <title>Improving the coverage of the cyanobacterial phylum using diversity-driven genome sequencing.</title>
        <authorList>
            <person name="Shih P.M."/>
            <person name="Wu D."/>
            <person name="Latifi A."/>
            <person name="Axen S.D."/>
            <person name="Fewer D.P."/>
            <person name="Talla E."/>
            <person name="Calteau A."/>
            <person name="Cai F."/>
            <person name="Tandeau de Marsac N."/>
            <person name="Rippka R."/>
            <person name="Herdman M."/>
            <person name="Sivonen K."/>
            <person name="Coursin T."/>
            <person name="Laurent T."/>
            <person name="Goodwin L."/>
            <person name="Nolan M."/>
            <person name="Davenport K.W."/>
            <person name="Han C.S."/>
            <person name="Rubin E.M."/>
            <person name="Eisen J.A."/>
            <person name="Woyke T."/>
            <person name="Gugger M."/>
            <person name="Kerfeld C.A."/>
        </authorList>
    </citation>
    <scope>NUCLEOTIDE SEQUENCE [LARGE SCALE GENOMIC DNA]</scope>
    <source>
        <strain evidence="17">ATCC 29140 / PCC 7202</strain>
    </source>
</reference>
<dbReference type="CDD" id="cd00081">
    <property type="entry name" value="Hint"/>
    <property type="match status" value="1"/>
</dbReference>
<dbReference type="STRING" id="292563.Cyast_2318"/>
<dbReference type="InterPro" id="IPR006141">
    <property type="entry name" value="Intein_N"/>
</dbReference>
<organism evidence="16 17">
    <name type="scientific">Cyanobacterium stanieri (strain ATCC 29140 / PCC 7202)</name>
    <dbReference type="NCBI Taxonomy" id="292563"/>
    <lineage>
        <taxon>Bacteria</taxon>
        <taxon>Bacillati</taxon>
        <taxon>Cyanobacteriota</taxon>
        <taxon>Cyanophyceae</taxon>
        <taxon>Oscillatoriophycideae</taxon>
        <taxon>Chroococcales</taxon>
        <taxon>Geminocystaceae</taxon>
        <taxon>Cyanobacterium</taxon>
    </lineage>
</organism>
<accession>K9YMV7</accession>
<dbReference type="GO" id="GO:0003677">
    <property type="term" value="F:DNA binding"/>
    <property type="evidence" value="ECO:0007669"/>
    <property type="project" value="InterPro"/>
</dbReference>
<evidence type="ECO:0000256" key="7">
    <source>
        <dbReference type="ARBA" id="ARBA00022833"/>
    </source>
</evidence>
<dbReference type="SUPFAM" id="SSF48019">
    <property type="entry name" value="post-AAA+ oligomerization domain-like"/>
    <property type="match status" value="1"/>
</dbReference>
<keyword evidence="8 11" id="KW-0067">ATP-binding</keyword>
<dbReference type="GO" id="GO:0016539">
    <property type="term" value="P:intein-mediated protein splicing"/>
    <property type="evidence" value="ECO:0007669"/>
    <property type="project" value="InterPro"/>
</dbReference>
<dbReference type="InterPro" id="IPR012763">
    <property type="entry name" value="DNA_pol_III_sug/sutau_N"/>
</dbReference>
<keyword evidence="6 11" id="KW-0547">Nucleotide-binding</keyword>
<feature type="compositionally biased region" description="Polar residues" evidence="12">
    <location>
        <begin position="524"/>
        <end position="547"/>
    </location>
</feature>
<dbReference type="PANTHER" id="PTHR11669">
    <property type="entry name" value="REPLICATION FACTOR C / DNA POLYMERASE III GAMMA-TAU SUBUNIT"/>
    <property type="match status" value="1"/>
</dbReference>
<dbReference type="InterPro" id="IPR036844">
    <property type="entry name" value="Hint_dom_sf"/>
</dbReference>
<dbReference type="SUPFAM" id="SSF51294">
    <property type="entry name" value="Hedgehog/intein (Hint) domain"/>
    <property type="match status" value="1"/>
</dbReference>
<dbReference type="EMBL" id="CP003940">
    <property type="protein sequence ID" value="AFZ48266.1"/>
    <property type="molecule type" value="Genomic_DNA"/>
</dbReference>
<dbReference type="InterPro" id="IPR022754">
    <property type="entry name" value="DNA_pol_III_gamma-3"/>
</dbReference>
<dbReference type="InterPro" id="IPR003593">
    <property type="entry name" value="AAA+_ATPase"/>
</dbReference>
<feature type="compositionally biased region" description="Basic and acidic residues" evidence="12">
    <location>
        <begin position="640"/>
        <end position="649"/>
    </location>
</feature>
<dbReference type="FunFam" id="3.40.50.300:FF:004780">
    <property type="entry name" value="DNA polymerase III subunit"/>
    <property type="match status" value="1"/>
</dbReference>
<keyword evidence="9 11" id="KW-0239">DNA-directed DNA polymerase</keyword>
<keyword evidence="4 11" id="KW-0235">DNA replication</keyword>
<comment type="catalytic activity">
    <reaction evidence="10 11">
        <text>DNA(n) + a 2'-deoxyribonucleoside 5'-triphosphate = DNA(n+1) + diphosphate</text>
        <dbReference type="Rhea" id="RHEA:22508"/>
        <dbReference type="Rhea" id="RHEA-COMP:17339"/>
        <dbReference type="Rhea" id="RHEA-COMP:17340"/>
        <dbReference type="ChEBI" id="CHEBI:33019"/>
        <dbReference type="ChEBI" id="CHEBI:61560"/>
        <dbReference type="ChEBI" id="CHEBI:173112"/>
        <dbReference type="EC" id="2.7.7.7"/>
    </reaction>
</comment>
<dbReference type="FunFam" id="3.40.50.300:FF:000014">
    <property type="entry name" value="DNA polymerase III subunit gamma/tau"/>
    <property type="match status" value="1"/>
</dbReference>
<evidence type="ECO:0000256" key="2">
    <source>
        <dbReference type="ARBA" id="ARBA00022679"/>
    </source>
</evidence>
<dbReference type="Gene3D" id="1.10.8.60">
    <property type="match status" value="1"/>
</dbReference>
<dbReference type="Pfam" id="PF22608">
    <property type="entry name" value="DNAX_ATPase_lid"/>
    <property type="match status" value="1"/>
</dbReference>
<evidence type="ECO:0000256" key="1">
    <source>
        <dbReference type="ARBA" id="ARBA00006360"/>
    </source>
</evidence>
<keyword evidence="2 11" id="KW-0808">Transferase</keyword>
<dbReference type="Pfam" id="PF13177">
    <property type="entry name" value="DNA_pol3_delta2"/>
    <property type="match status" value="2"/>
</dbReference>
<keyword evidence="17" id="KW-1185">Reference proteome</keyword>
<evidence type="ECO:0000313" key="16">
    <source>
        <dbReference type="EMBL" id="AFZ48266.1"/>
    </source>
</evidence>
<dbReference type="InterPro" id="IPR008921">
    <property type="entry name" value="DNA_pol3_clamp-load_cplx_C"/>
</dbReference>
<dbReference type="KEGG" id="csn:Cyast_2318"/>
<dbReference type="InterPro" id="IPR050238">
    <property type="entry name" value="DNA_Rep/Repair_Clamp_Loader"/>
</dbReference>
<gene>
    <name evidence="11" type="primary">dnaX</name>
    <name evidence="16" type="ordered locus">Cyast_2318</name>
</gene>
<dbReference type="eggNOG" id="COG1372">
    <property type="taxonomic scope" value="Bacteria"/>
</dbReference>
<dbReference type="PROSITE" id="PS50817">
    <property type="entry name" value="INTEIN_N_TER"/>
    <property type="match status" value="1"/>
</dbReference>
<evidence type="ECO:0000259" key="13">
    <source>
        <dbReference type="SMART" id="SM00305"/>
    </source>
</evidence>
<dbReference type="HOGENOM" id="CLU_006229_2_0_3"/>
<feature type="domain" description="Hint" evidence="14">
    <location>
        <begin position="128"/>
        <end position="222"/>
    </location>
</feature>
<feature type="region of interest" description="Disordered" evidence="12">
    <location>
        <begin position="640"/>
        <end position="693"/>
    </location>
</feature>
<keyword evidence="5" id="KW-0479">Metal-binding</keyword>
<dbReference type="GO" id="GO:0009360">
    <property type="term" value="C:DNA polymerase III complex"/>
    <property type="evidence" value="ECO:0007669"/>
    <property type="project" value="InterPro"/>
</dbReference>
<dbReference type="PANTHER" id="PTHR11669:SF0">
    <property type="entry name" value="PROTEIN STICHEL-LIKE 2"/>
    <property type="match status" value="1"/>
</dbReference>
<dbReference type="NCBIfam" id="TIGR01443">
    <property type="entry name" value="intein_Cterm"/>
    <property type="match status" value="1"/>
</dbReference>
<feature type="region of interest" description="Disordered" evidence="12">
    <location>
        <begin position="514"/>
        <end position="565"/>
    </location>
</feature>
<feature type="domain" description="AAA+ ATPase" evidence="15">
    <location>
        <begin position="37"/>
        <end position="319"/>
    </location>
</feature>
<keyword evidence="7" id="KW-0862">Zinc</keyword>
<evidence type="ECO:0000313" key="17">
    <source>
        <dbReference type="Proteomes" id="UP000010483"/>
    </source>
</evidence>
<evidence type="ECO:0000256" key="8">
    <source>
        <dbReference type="ARBA" id="ARBA00022840"/>
    </source>
</evidence>
<dbReference type="Gene3D" id="2.170.16.10">
    <property type="entry name" value="Hedgehog/Intein (Hint) domain"/>
    <property type="match status" value="1"/>
</dbReference>
<dbReference type="InterPro" id="IPR045085">
    <property type="entry name" value="HLD_clamp_pol_III_gamma_tau"/>
</dbReference>
<evidence type="ECO:0000256" key="9">
    <source>
        <dbReference type="ARBA" id="ARBA00022932"/>
    </source>
</evidence>
<dbReference type="Pfam" id="PF12169">
    <property type="entry name" value="DNA_pol3_gamma3"/>
    <property type="match status" value="1"/>
</dbReference>
<evidence type="ECO:0000256" key="10">
    <source>
        <dbReference type="ARBA" id="ARBA00049244"/>
    </source>
</evidence>
<dbReference type="PROSITE" id="PS50818">
    <property type="entry name" value="INTEIN_C_TER"/>
    <property type="match status" value="1"/>
</dbReference>
<dbReference type="Gene3D" id="1.20.272.10">
    <property type="match status" value="1"/>
</dbReference>
<dbReference type="SMART" id="SM00306">
    <property type="entry name" value="HintN"/>
    <property type="match status" value="1"/>
</dbReference>
<evidence type="ECO:0000256" key="11">
    <source>
        <dbReference type="RuleBase" id="RU364063"/>
    </source>
</evidence>
<comment type="function">
    <text evidence="11">DNA polymerase III is a complex, multichain enzyme responsible for most of the replicative synthesis in bacteria. This DNA polymerase also exhibits 3' to 5' exonuclease activity.</text>
</comment>
<dbReference type="FunFam" id="1.10.8.60:FF:000013">
    <property type="entry name" value="DNA polymerase III subunit gamma/tau"/>
    <property type="match status" value="1"/>
</dbReference>
<dbReference type="SMART" id="SM00382">
    <property type="entry name" value="AAA"/>
    <property type="match status" value="1"/>
</dbReference>